<feature type="transmembrane region" description="Helical" evidence="1">
    <location>
        <begin position="343"/>
        <end position="361"/>
    </location>
</feature>
<evidence type="ECO:0008006" key="4">
    <source>
        <dbReference type="Google" id="ProtNLM"/>
    </source>
</evidence>
<feature type="transmembrane region" description="Helical" evidence="1">
    <location>
        <begin position="108"/>
        <end position="127"/>
    </location>
</feature>
<feature type="transmembrane region" description="Helical" evidence="1">
    <location>
        <begin position="14"/>
        <end position="34"/>
    </location>
</feature>
<feature type="transmembrane region" description="Helical" evidence="1">
    <location>
        <begin position="185"/>
        <end position="218"/>
    </location>
</feature>
<dbReference type="Proteomes" id="UP000630615">
    <property type="component" value="Unassembled WGS sequence"/>
</dbReference>
<feature type="transmembrane region" description="Helical" evidence="1">
    <location>
        <begin position="552"/>
        <end position="573"/>
    </location>
</feature>
<keyword evidence="3" id="KW-1185">Reference proteome</keyword>
<feature type="transmembrane region" description="Helical" evidence="1">
    <location>
        <begin position="230"/>
        <end position="249"/>
    </location>
</feature>
<evidence type="ECO:0000313" key="2">
    <source>
        <dbReference type="EMBL" id="GGC98427.1"/>
    </source>
</evidence>
<dbReference type="EMBL" id="BMKI01000008">
    <property type="protein sequence ID" value="GGC98427.1"/>
    <property type="molecule type" value="Genomic_DNA"/>
</dbReference>
<feature type="transmembrane region" description="Helical" evidence="1">
    <location>
        <begin position="310"/>
        <end position="331"/>
    </location>
</feature>
<keyword evidence="1" id="KW-1133">Transmembrane helix</keyword>
<evidence type="ECO:0000313" key="3">
    <source>
        <dbReference type="Proteomes" id="UP000630615"/>
    </source>
</evidence>
<proteinExistence type="predicted"/>
<feature type="transmembrane region" description="Helical" evidence="1">
    <location>
        <begin position="83"/>
        <end position="102"/>
    </location>
</feature>
<feature type="transmembrane region" description="Helical" evidence="1">
    <location>
        <begin position="279"/>
        <end position="301"/>
    </location>
</feature>
<comment type="caution">
    <text evidence="2">The sequence shown here is derived from an EMBL/GenBank/DDBJ whole genome shotgun (WGS) entry which is preliminary data.</text>
</comment>
<keyword evidence="1" id="KW-0472">Membrane</keyword>
<keyword evidence="1" id="KW-0812">Transmembrane</keyword>
<accession>A0ABQ1PJZ8</accession>
<dbReference type="RefSeq" id="WP_088269726.1">
    <property type="nucleotide sequence ID" value="NZ_BMKI01000008.1"/>
</dbReference>
<evidence type="ECO:0000256" key="1">
    <source>
        <dbReference type="SAM" id="Phobius"/>
    </source>
</evidence>
<sequence>MFKLSSIKHSKKQILQAIIIIGLLSFLILSPQLYKHALIISNDFIFHMNRFYDLSQQLKTGHFNYFQSLYGFAQSGRIVNAMYGMDFAFIQAILLTIFGTWFKFQLVSSFLCFFVSGISMYSLARYAKVKHSYSLVAAIFYMSTSTIAYYALVTNFSGWGAAFLPLAFLPVVYMSQNKERPIKPLLLGLPIALLLSVHLFSTVLAVLALIPFYIYTFFTCRNKLAMIKDTLLAILIAVLLSTNTFGAIYDLSSDNLISPYAVKDMMANSTSFSIGMPGWATLGLIFSFLFIFQAVSTGVFWKQLSHFERLLNSVGIFFLFLSSKFVPWNSIAARFTFIQSMQFPQRFVCVACILLLLGWAIRMQRMSEDSSITNQTVQRIVMIFFATLALISCNNINLQISSSSDAWSSEQPIKDKAATILENDPEKIRQAFGGNNPLGTAFKAVDKSTADYLPRYTDEQFKTYGTYAEEILQNEVNLTRKITSDNRIELTWENKLPNDKNLLPVIIYNRTSVELNGKKLSKADYEVSNIGSLIIKAPKGENTVVVGYDPSIIFKISIVIKVLSLLALLIYGVKTFMRLSLKNKK</sequence>
<organism evidence="2 3">
    <name type="scientific">Enterococcus wangshanyuanii</name>
    <dbReference type="NCBI Taxonomy" id="2005703"/>
    <lineage>
        <taxon>Bacteria</taxon>
        <taxon>Bacillati</taxon>
        <taxon>Bacillota</taxon>
        <taxon>Bacilli</taxon>
        <taxon>Lactobacillales</taxon>
        <taxon>Enterococcaceae</taxon>
        <taxon>Enterococcus</taxon>
    </lineage>
</organism>
<gene>
    <name evidence="2" type="ORF">GCM10011573_29960</name>
</gene>
<name>A0ABQ1PJZ8_9ENTE</name>
<feature type="transmembrane region" description="Helical" evidence="1">
    <location>
        <begin position="147"/>
        <end position="173"/>
    </location>
</feature>
<reference evidence="3" key="1">
    <citation type="journal article" date="2019" name="Int. J. Syst. Evol. Microbiol.">
        <title>The Global Catalogue of Microorganisms (GCM) 10K type strain sequencing project: providing services to taxonomists for standard genome sequencing and annotation.</title>
        <authorList>
            <consortium name="The Broad Institute Genomics Platform"/>
            <consortium name="The Broad Institute Genome Sequencing Center for Infectious Disease"/>
            <person name="Wu L."/>
            <person name="Ma J."/>
        </authorList>
    </citation>
    <scope>NUCLEOTIDE SEQUENCE [LARGE SCALE GENOMIC DNA]</scope>
    <source>
        <strain evidence="3">CGMCC 1.15942</strain>
    </source>
</reference>
<protein>
    <recommendedName>
        <fullName evidence="4">Membrane protein 6-pyruvoyl-tetrahydropterin synthase-related domain-containing protein</fullName>
    </recommendedName>
</protein>
<feature type="transmembrane region" description="Helical" evidence="1">
    <location>
        <begin position="381"/>
        <end position="400"/>
    </location>
</feature>